<feature type="transmembrane region" description="Helical" evidence="1">
    <location>
        <begin position="63"/>
        <end position="81"/>
    </location>
</feature>
<keyword evidence="1" id="KW-0472">Membrane</keyword>
<dbReference type="Pfam" id="PF01578">
    <property type="entry name" value="Cytochrom_C_asm"/>
    <property type="match status" value="1"/>
</dbReference>
<evidence type="ECO:0000313" key="3">
    <source>
        <dbReference type="EMBL" id="KRO90927.1"/>
    </source>
</evidence>
<evidence type="ECO:0000313" key="4">
    <source>
        <dbReference type="Proteomes" id="UP000051213"/>
    </source>
</evidence>
<accession>A0A0R2TUJ0</accession>
<dbReference type="GO" id="GO:0017004">
    <property type="term" value="P:cytochrome complex assembly"/>
    <property type="evidence" value="ECO:0007669"/>
    <property type="project" value="InterPro"/>
</dbReference>
<evidence type="ECO:0000256" key="1">
    <source>
        <dbReference type="SAM" id="Phobius"/>
    </source>
</evidence>
<dbReference type="GO" id="GO:0016787">
    <property type="term" value="F:hydrolase activity"/>
    <property type="evidence" value="ECO:0007669"/>
    <property type="project" value="UniProtKB-KW"/>
</dbReference>
<dbReference type="GO" id="GO:0020037">
    <property type="term" value="F:heme binding"/>
    <property type="evidence" value="ECO:0007669"/>
    <property type="project" value="InterPro"/>
</dbReference>
<protein>
    <submittedName>
        <fullName evidence="3">Phosphohydrolase</fullName>
    </submittedName>
</protein>
<keyword evidence="3" id="KW-0378">Hydrolase</keyword>
<keyword evidence="1" id="KW-0812">Transmembrane</keyword>
<gene>
    <name evidence="3" type="ORF">ABS24_04730</name>
</gene>
<feature type="transmembrane region" description="Helical" evidence="1">
    <location>
        <begin position="210"/>
        <end position="226"/>
    </location>
</feature>
<feature type="transmembrane region" description="Helical" evidence="1">
    <location>
        <begin position="131"/>
        <end position="154"/>
    </location>
</feature>
<dbReference type="InterPro" id="IPR052372">
    <property type="entry name" value="YpjD/HemX"/>
</dbReference>
<sequence length="262" mass="29162">MLALVSGFTAVAIYLGGFIYLLRQLLKSPNFNPAQLKIVAAAAIAMHGFSSARLLFVTDGLDLSLLKIVALIFLVINLVVFISGQKKALHTMYLLLFPISAISLIAALSAPSTKVAEVMSPYIQGHILISILAYSLLAIAALQALLTGYQNWQLKHKQQNFLMRTFPPLQTMEKFLFDLIWAGQILLSLSLISGFLYYEDLFDQKLLHKVTLSLVAWSVYAVLLWGRHNRGWRGNKAISWSWVGFIAILMGYIGSKIALEFI</sequence>
<feature type="transmembrane region" description="Helical" evidence="1">
    <location>
        <begin position="6"/>
        <end position="26"/>
    </location>
</feature>
<dbReference type="InterPro" id="IPR002541">
    <property type="entry name" value="Cyt_c_assembly"/>
</dbReference>
<feature type="domain" description="Cytochrome c assembly protein" evidence="2">
    <location>
        <begin position="41"/>
        <end position="260"/>
    </location>
</feature>
<feature type="transmembrane region" description="Helical" evidence="1">
    <location>
        <begin position="238"/>
        <end position="259"/>
    </location>
</feature>
<feature type="transmembrane region" description="Helical" evidence="1">
    <location>
        <begin position="38"/>
        <end position="57"/>
    </location>
</feature>
<organism evidence="3 4">
    <name type="scientific">SAR92 bacterium BACL26 MAG-121220-bin70</name>
    <dbReference type="NCBI Taxonomy" id="1655626"/>
    <lineage>
        <taxon>Bacteria</taxon>
        <taxon>Pseudomonadati</taxon>
        <taxon>Pseudomonadota</taxon>
        <taxon>Gammaproteobacteria</taxon>
        <taxon>Cellvibrionales</taxon>
        <taxon>Porticoccaceae</taxon>
        <taxon>SAR92 clade</taxon>
    </lineage>
</organism>
<comment type="caution">
    <text evidence="3">The sequence shown here is derived from an EMBL/GenBank/DDBJ whole genome shotgun (WGS) entry which is preliminary data.</text>
</comment>
<feature type="transmembrane region" description="Helical" evidence="1">
    <location>
        <begin position="93"/>
        <end position="111"/>
    </location>
</feature>
<dbReference type="PANTHER" id="PTHR38034">
    <property type="entry name" value="INNER MEMBRANE PROTEIN YPJD"/>
    <property type="match status" value="1"/>
</dbReference>
<dbReference type="AlphaFoldDB" id="A0A0R2TUJ0"/>
<evidence type="ECO:0000259" key="2">
    <source>
        <dbReference type="Pfam" id="PF01578"/>
    </source>
</evidence>
<keyword evidence="1" id="KW-1133">Transmembrane helix</keyword>
<feature type="transmembrane region" description="Helical" evidence="1">
    <location>
        <begin position="175"/>
        <end position="198"/>
    </location>
</feature>
<dbReference type="Proteomes" id="UP000051213">
    <property type="component" value="Unassembled WGS sequence"/>
</dbReference>
<feature type="non-terminal residue" evidence="3">
    <location>
        <position position="262"/>
    </location>
</feature>
<name>A0A0R2TUJ0_9GAMM</name>
<proteinExistence type="predicted"/>
<dbReference type="PANTHER" id="PTHR38034:SF1">
    <property type="entry name" value="INNER MEMBRANE PROTEIN YPJD"/>
    <property type="match status" value="1"/>
</dbReference>
<dbReference type="EMBL" id="LICA01000645">
    <property type="protein sequence ID" value="KRO90927.1"/>
    <property type="molecule type" value="Genomic_DNA"/>
</dbReference>
<reference evidence="3 4" key="1">
    <citation type="submission" date="2015-10" db="EMBL/GenBank/DDBJ databases">
        <title>Metagenome-Assembled Genomes uncover a global brackish microbiome.</title>
        <authorList>
            <person name="Hugerth L.W."/>
            <person name="Larsson J."/>
            <person name="Alneberg J."/>
            <person name="Lindh M.V."/>
            <person name="Legrand C."/>
            <person name="Pinhassi J."/>
            <person name="Andersson A.F."/>
        </authorList>
    </citation>
    <scope>NUCLEOTIDE SEQUENCE [LARGE SCALE GENOMIC DNA]</scope>
    <source>
        <strain evidence="3">BACL26 MAG-121220-bin70</strain>
    </source>
</reference>
<dbReference type="GO" id="GO:0005886">
    <property type="term" value="C:plasma membrane"/>
    <property type="evidence" value="ECO:0007669"/>
    <property type="project" value="TreeGrafter"/>
</dbReference>